<sequence length="86" mass="10011">MRTEKIMLENNSIQKPGKEFKRISWFPDGHTQRLSMDGITDVLFLPSLYRQMSCQHLRAYNFVPSNTPALLFGRDSESITQSDEFL</sequence>
<dbReference type="AlphaFoldDB" id="A0AAV4PB69"/>
<evidence type="ECO:0000313" key="1">
    <source>
        <dbReference type="EMBL" id="GIX92936.1"/>
    </source>
</evidence>
<name>A0AAV4PB69_CAEEX</name>
<comment type="caution">
    <text evidence="1">The sequence shown here is derived from an EMBL/GenBank/DDBJ whole genome shotgun (WGS) entry which is preliminary data.</text>
</comment>
<dbReference type="EMBL" id="BPLR01021721">
    <property type="protein sequence ID" value="GIX92936.1"/>
    <property type="molecule type" value="Genomic_DNA"/>
</dbReference>
<proteinExistence type="predicted"/>
<evidence type="ECO:0000313" key="2">
    <source>
        <dbReference type="Proteomes" id="UP001054945"/>
    </source>
</evidence>
<accession>A0AAV4PB69</accession>
<keyword evidence="2" id="KW-1185">Reference proteome</keyword>
<gene>
    <name evidence="1" type="ORF">CEXT_452021</name>
</gene>
<reference evidence="1 2" key="1">
    <citation type="submission" date="2021-06" db="EMBL/GenBank/DDBJ databases">
        <title>Caerostris extrusa draft genome.</title>
        <authorList>
            <person name="Kono N."/>
            <person name="Arakawa K."/>
        </authorList>
    </citation>
    <scope>NUCLEOTIDE SEQUENCE [LARGE SCALE GENOMIC DNA]</scope>
</reference>
<protein>
    <submittedName>
        <fullName evidence="1">Uncharacterized protein</fullName>
    </submittedName>
</protein>
<organism evidence="1 2">
    <name type="scientific">Caerostris extrusa</name>
    <name type="common">Bark spider</name>
    <name type="synonym">Caerostris bankana</name>
    <dbReference type="NCBI Taxonomy" id="172846"/>
    <lineage>
        <taxon>Eukaryota</taxon>
        <taxon>Metazoa</taxon>
        <taxon>Ecdysozoa</taxon>
        <taxon>Arthropoda</taxon>
        <taxon>Chelicerata</taxon>
        <taxon>Arachnida</taxon>
        <taxon>Araneae</taxon>
        <taxon>Araneomorphae</taxon>
        <taxon>Entelegynae</taxon>
        <taxon>Araneoidea</taxon>
        <taxon>Araneidae</taxon>
        <taxon>Caerostris</taxon>
    </lineage>
</organism>
<dbReference type="Proteomes" id="UP001054945">
    <property type="component" value="Unassembled WGS sequence"/>
</dbReference>